<dbReference type="HOGENOM" id="CLU_116147_0_0_10"/>
<name>G0IZ79_CYCMS</name>
<sequence length="165" mass="19403">MNNVQKINLFFDQFNDRMQGMHHIISETSTEHFKERFIQKNWDGRPWKPYSNPTKEPKKGSLMMRTNNLFSSIRPAISTPDRVLITAGSSKVSYARVHNEGLRVRGIQYVRPYHNSNFMGKGKRVQIQAQTRKIDFKMPQRQFMGFSASLRNDLLTRIKAYYNSK</sequence>
<organism evidence="1 2">
    <name type="scientific">Cyclobacterium marinum (strain ATCC 25205 / DSM 745 / LMG 13164 / NCIMB 1802)</name>
    <name type="common">Flectobacillus marinus</name>
    <dbReference type="NCBI Taxonomy" id="880070"/>
    <lineage>
        <taxon>Bacteria</taxon>
        <taxon>Pseudomonadati</taxon>
        <taxon>Bacteroidota</taxon>
        <taxon>Cytophagia</taxon>
        <taxon>Cytophagales</taxon>
        <taxon>Cyclobacteriaceae</taxon>
        <taxon>Cyclobacterium</taxon>
    </lineage>
</organism>
<evidence type="ECO:0000313" key="2">
    <source>
        <dbReference type="Proteomes" id="UP000001635"/>
    </source>
</evidence>
<gene>
    <name evidence="1" type="ordered locus">Cycma_0073</name>
</gene>
<reference evidence="2" key="1">
    <citation type="submission" date="2011-07" db="EMBL/GenBank/DDBJ databases">
        <title>The complete genome of Cyclobacterium marinum DSM 745.</title>
        <authorList>
            <person name="Lucas S."/>
            <person name="Han J."/>
            <person name="Lapidus A."/>
            <person name="Bruce D."/>
            <person name="Goodwin L."/>
            <person name="Pitluck S."/>
            <person name="Peters L."/>
            <person name="Kyrpides N."/>
            <person name="Mavromatis K."/>
            <person name="Ivanova N."/>
            <person name="Ovchinnikova G."/>
            <person name="Chertkov O."/>
            <person name="Detter J.C."/>
            <person name="Tapia R."/>
            <person name="Han C."/>
            <person name="Land M."/>
            <person name="Hauser L."/>
            <person name="Markowitz V."/>
            <person name="Cheng J.-F."/>
            <person name="Hugenholtz P."/>
            <person name="Woyke T."/>
            <person name="Wu D."/>
            <person name="Tindall B."/>
            <person name="Schuetze A."/>
            <person name="Brambilla E."/>
            <person name="Klenk H.-P."/>
            <person name="Eisen J.A."/>
        </authorList>
    </citation>
    <scope>NUCLEOTIDE SEQUENCE [LARGE SCALE GENOMIC DNA]</scope>
    <source>
        <strain evidence="2">ATCC 25205 / DSM 745 / LMG 13164 / NCIMB 1802</strain>
    </source>
</reference>
<dbReference type="RefSeq" id="WP_014018157.1">
    <property type="nucleotide sequence ID" value="NC_015914.1"/>
</dbReference>
<dbReference type="OrthoDB" id="840287at2"/>
<protein>
    <recommendedName>
        <fullName evidence="3">Phage virion morphogenesis protein</fullName>
    </recommendedName>
</protein>
<keyword evidence="2" id="KW-1185">Reference proteome</keyword>
<dbReference type="EMBL" id="CP002955">
    <property type="protein sequence ID" value="AEL23858.1"/>
    <property type="molecule type" value="Genomic_DNA"/>
</dbReference>
<dbReference type="STRING" id="880070.Cycma_0073"/>
<dbReference type="KEGG" id="cmr:Cycma_0073"/>
<evidence type="ECO:0000313" key="1">
    <source>
        <dbReference type="EMBL" id="AEL23858.1"/>
    </source>
</evidence>
<dbReference type="Pfam" id="PF05069">
    <property type="entry name" value="Phage_tail_S"/>
    <property type="match status" value="1"/>
</dbReference>
<dbReference type="InterPro" id="IPR006522">
    <property type="entry name" value="Phage_virion_morphogenesis"/>
</dbReference>
<accession>G0IZ79</accession>
<dbReference type="eggNOG" id="ENOG50346U4">
    <property type="taxonomic scope" value="Bacteria"/>
</dbReference>
<dbReference type="Proteomes" id="UP000001635">
    <property type="component" value="Chromosome"/>
</dbReference>
<evidence type="ECO:0008006" key="3">
    <source>
        <dbReference type="Google" id="ProtNLM"/>
    </source>
</evidence>
<dbReference type="AlphaFoldDB" id="G0IZ79"/>
<proteinExistence type="predicted"/>